<dbReference type="AlphaFoldDB" id="A0A4Y1ZK99"/>
<comment type="caution">
    <text evidence="9">The sequence shown here is derived from an EMBL/GenBank/DDBJ whole genome shotgun (WGS) entry which is preliminary data.</text>
</comment>
<evidence type="ECO:0000256" key="2">
    <source>
        <dbReference type="ARBA" id="ARBA00022679"/>
    </source>
</evidence>
<dbReference type="InterPro" id="IPR000477">
    <property type="entry name" value="RT_dom"/>
</dbReference>
<keyword evidence="5" id="KW-0255">Endonuclease</keyword>
<dbReference type="Gene3D" id="3.30.70.270">
    <property type="match status" value="1"/>
</dbReference>
<dbReference type="EMBL" id="BGPR01150552">
    <property type="protein sequence ID" value="GBL54492.1"/>
    <property type="molecule type" value="Genomic_DNA"/>
</dbReference>
<evidence type="ECO:0000256" key="6">
    <source>
        <dbReference type="ARBA" id="ARBA00022801"/>
    </source>
</evidence>
<keyword evidence="10" id="KW-1185">Reference proteome</keyword>
<accession>A0A4Y1ZK99</accession>
<evidence type="ECO:0000313" key="9">
    <source>
        <dbReference type="EMBL" id="GBL54492.1"/>
    </source>
</evidence>
<name>A0A4Y1ZK99_ARAVE</name>
<evidence type="ECO:0000256" key="4">
    <source>
        <dbReference type="ARBA" id="ARBA00022722"/>
    </source>
</evidence>
<evidence type="ECO:0000256" key="3">
    <source>
        <dbReference type="ARBA" id="ARBA00022695"/>
    </source>
</evidence>
<evidence type="ECO:0000256" key="5">
    <source>
        <dbReference type="ARBA" id="ARBA00022759"/>
    </source>
</evidence>
<dbReference type="InterPro" id="IPR055469">
    <property type="entry name" value="DUF7041"/>
</dbReference>
<dbReference type="Pfam" id="PF00078">
    <property type="entry name" value="RVT_1"/>
    <property type="match status" value="1"/>
</dbReference>
<keyword evidence="7" id="KW-0695">RNA-directed DNA polymerase</keyword>
<dbReference type="GO" id="GO:0003964">
    <property type="term" value="F:RNA-directed DNA polymerase activity"/>
    <property type="evidence" value="ECO:0007669"/>
    <property type="project" value="UniProtKB-KW"/>
</dbReference>
<proteinExistence type="predicted"/>
<dbReference type="Pfam" id="PF23055">
    <property type="entry name" value="DUF7041"/>
    <property type="match status" value="1"/>
</dbReference>
<dbReference type="CDD" id="cd01647">
    <property type="entry name" value="RT_LTR"/>
    <property type="match status" value="1"/>
</dbReference>
<dbReference type="OrthoDB" id="1701144at2759"/>
<dbReference type="SUPFAM" id="SSF56672">
    <property type="entry name" value="DNA/RNA polymerases"/>
    <property type="match status" value="1"/>
</dbReference>
<dbReference type="GO" id="GO:0006508">
    <property type="term" value="P:proteolysis"/>
    <property type="evidence" value="ECO:0007669"/>
    <property type="project" value="UniProtKB-KW"/>
</dbReference>
<keyword evidence="4" id="KW-0540">Nuclease</keyword>
<dbReference type="GO" id="GO:0004519">
    <property type="term" value="F:endonuclease activity"/>
    <property type="evidence" value="ECO:0007669"/>
    <property type="project" value="UniProtKB-KW"/>
</dbReference>
<dbReference type="InterPro" id="IPR043502">
    <property type="entry name" value="DNA/RNA_pol_sf"/>
</dbReference>
<dbReference type="PANTHER" id="PTHR37984">
    <property type="entry name" value="PROTEIN CBG26694"/>
    <property type="match status" value="1"/>
</dbReference>
<evidence type="ECO:0000259" key="8">
    <source>
        <dbReference type="PROSITE" id="PS50878"/>
    </source>
</evidence>
<evidence type="ECO:0000256" key="1">
    <source>
        <dbReference type="ARBA" id="ARBA00022670"/>
    </source>
</evidence>
<keyword evidence="3" id="KW-0548">Nucleotidyltransferase</keyword>
<gene>
    <name evidence="9" type="primary">TY3B-I_792</name>
    <name evidence="9" type="ORF">AVEN_96588_1</name>
</gene>
<reference evidence="9 10" key="1">
    <citation type="journal article" date="2019" name="Sci. Rep.">
        <title>Orb-weaving spider Araneus ventricosus genome elucidates the spidroin gene catalogue.</title>
        <authorList>
            <person name="Kono N."/>
            <person name="Nakamura H."/>
            <person name="Ohtoshi R."/>
            <person name="Moran D.A.P."/>
            <person name="Shinohara A."/>
            <person name="Yoshida Y."/>
            <person name="Fujiwara M."/>
            <person name="Mori M."/>
            <person name="Tomita M."/>
            <person name="Arakawa K."/>
        </authorList>
    </citation>
    <scope>NUCLEOTIDE SEQUENCE [LARGE SCALE GENOMIC DNA]</scope>
</reference>
<dbReference type="InterPro" id="IPR043128">
    <property type="entry name" value="Rev_trsase/Diguanyl_cyclase"/>
</dbReference>
<feature type="domain" description="Reverse transcriptase" evidence="8">
    <location>
        <begin position="334"/>
        <end position="511"/>
    </location>
</feature>
<keyword evidence="2" id="KW-0808">Transferase</keyword>
<dbReference type="InterPro" id="IPR050951">
    <property type="entry name" value="Retrovirus_Pol_polyprotein"/>
</dbReference>
<dbReference type="FunFam" id="3.10.10.10:FF:000007">
    <property type="entry name" value="Retrovirus-related Pol polyprotein from transposon 17.6-like Protein"/>
    <property type="match status" value="1"/>
</dbReference>
<dbReference type="Gene3D" id="2.40.70.10">
    <property type="entry name" value="Acid Proteases"/>
    <property type="match status" value="1"/>
</dbReference>
<keyword evidence="1" id="KW-0645">Protease</keyword>
<protein>
    <submittedName>
        <fullName evidence="9">Transposon Ty3-I Gag-Pol polyprotein</fullName>
    </submittedName>
</protein>
<organism evidence="9 10">
    <name type="scientific">Araneus ventricosus</name>
    <name type="common">Orbweaver spider</name>
    <name type="synonym">Epeira ventricosa</name>
    <dbReference type="NCBI Taxonomy" id="182803"/>
    <lineage>
        <taxon>Eukaryota</taxon>
        <taxon>Metazoa</taxon>
        <taxon>Ecdysozoa</taxon>
        <taxon>Arthropoda</taxon>
        <taxon>Chelicerata</taxon>
        <taxon>Arachnida</taxon>
        <taxon>Araneae</taxon>
        <taxon>Araneomorphae</taxon>
        <taxon>Entelegynae</taxon>
        <taxon>Araneoidea</taxon>
        <taxon>Araneidae</taxon>
        <taxon>Araneus</taxon>
    </lineage>
</organism>
<dbReference type="Proteomes" id="UP000499080">
    <property type="component" value="Unassembled WGS sequence"/>
</dbReference>
<sequence>LTGISVDETKFHTVVAALNLKVLSCIADIVRNTPSDAMYDALKTRILSHFSQSESTKLRVLLQDLQLGDGKPSLLLQEMRNLAAGNIGDDVLKSIWIQRLPTSIQQILSVSKDSLDGLAQIADKVNEFSGKLKGSAVLETADRGLAHSRLFIYDKSTGFRFLIDSGAALSCFPRSLTNFTVPQDLVLYAANGSVIRSYGTKALNLDLGLRRKFSWTFIVADVSHPILGSDFLERFGLLVDVKKGRVIDNITNLNSCGVKAPGHSLGMTLISNQSPYHSILSKFPEHLTPVSGNVSASHNVEHCIETRGPPVFSKARRLSPEKLKFLREEFQTLMEQGIIRPSNSAYASPIHFVKKQNGDWRICGDFRRLNSITISDRYPLPHIRDFSHGLAGKTVFSKVDLVKAYHQIPIKSSDNHKTAVITPIGLFEYTCMTFGLKNAAQSFQRFIDQVLLGLDCSYAYLDDILIASENEGQHKLDVEKVFQRLKDYGLKINIGKCVFGQETLQFWGFQISSSGVSPLPDKVKVLIEYPLYLKLLMSCVDFSLCLTFTTGF</sequence>
<keyword evidence="6" id="KW-0378">Hydrolase</keyword>
<dbReference type="SUPFAM" id="SSF50630">
    <property type="entry name" value="Acid proteases"/>
    <property type="match status" value="1"/>
</dbReference>
<dbReference type="InterPro" id="IPR021109">
    <property type="entry name" value="Peptidase_aspartic_dom_sf"/>
</dbReference>
<dbReference type="PANTHER" id="PTHR37984:SF5">
    <property type="entry name" value="PROTEIN NYNRIN-LIKE"/>
    <property type="match status" value="1"/>
</dbReference>
<evidence type="ECO:0000313" key="10">
    <source>
        <dbReference type="Proteomes" id="UP000499080"/>
    </source>
</evidence>
<feature type="non-terminal residue" evidence="9">
    <location>
        <position position="1"/>
    </location>
</feature>
<dbReference type="PROSITE" id="PS50878">
    <property type="entry name" value="RT_POL"/>
    <property type="match status" value="1"/>
</dbReference>
<dbReference type="FunFam" id="2.40.70.10:FF:000130">
    <property type="entry name" value="Retrovirus-related Pol polyprotein from transposon opus-like Protein"/>
    <property type="match status" value="1"/>
</dbReference>
<evidence type="ECO:0000256" key="7">
    <source>
        <dbReference type="ARBA" id="ARBA00022918"/>
    </source>
</evidence>
<dbReference type="GO" id="GO:0008233">
    <property type="term" value="F:peptidase activity"/>
    <property type="evidence" value="ECO:0007669"/>
    <property type="project" value="UniProtKB-KW"/>
</dbReference>
<dbReference type="Gene3D" id="3.10.10.10">
    <property type="entry name" value="HIV Type 1 Reverse Transcriptase, subunit A, domain 1"/>
    <property type="match status" value="1"/>
</dbReference>